<gene>
    <name evidence="1" type="ORF">O0235_04375</name>
</gene>
<evidence type="ECO:0000313" key="1">
    <source>
        <dbReference type="EMBL" id="WBL36802.1"/>
    </source>
</evidence>
<sequence length="91" mass="10104">MKSARCAFEVQIFCPLITQLSPSRTARVWSDARSDPEPGSLKPWHQVISSRAMAGRKRAFCSSVPKRMSVGPTRSAPIVWPGARWYAISSL</sequence>
<accession>A0ABY7M8D6</accession>
<name>A0ABY7M8D6_9CHLR</name>
<protein>
    <submittedName>
        <fullName evidence="1">Uncharacterized protein</fullName>
    </submittedName>
</protein>
<reference evidence="1 2" key="1">
    <citation type="journal article" date="2023" name="ISME J.">
        <title>Thermophilic Dehalococcoidia with unusual traits shed light on an unexpected past.</title>
        <authorList>
            <person name="Palmer M."/>
            <person name="Covington J.K."/>
            <person name="Zhou E.M."/>
            <person name="Thomas S.C."/>
            <person name="Habib N."/>
            <person name="Seymour C.O."/>
            <person name="Lai D."/>
            <person name="Johnston J."/>
            <person name="Hashimi A."/>
            <person name="Jiao J.Y."/>
            <person name="Muok A.R."/>
            <person name="Liu L."/>
            <person name="Xian W.D."/>
            <person name="Zhi X.Y."/>
            <person name="Li M.M."/>
            <person name="Silva L.P."/>
            <person name="Bowen B.P."/>
            <person name="Louie K."/>
            <person name="Briegel A."/>
            <person name="Pett-Ridge J."/>
            <person name="Weber P.K."/>
            <person name="Tocheva E.I."/>
            <person name="Woyke T."/>
            <person name="Northen T.R."/>
            <person name="Mayali X."/>
            <person name="Li W.J."/>
            <person name="Hedlund B.P."/>
        </authorList>
    </citation>
    <scope>NUCLEOTIDE SEQUENCE [LARGE SCALE GENOMIC DNA]</scope>
    <source>
        <strain evidence="1 2">YIM 72310</strain>
    </source>
</reference>
<proteinExistence type="predicted"/>
<dbReference type="Proteomes" id="UP001212803">
    <property type="component" value="Chromosome"/>
</dbReference>
<keyword evidence="2" id="KW-1185">Reference proteome</keyword>
<evidence type="ECO:0000313" key="2">
    <source>
        <dbReference type="Proteomes" id="UP001212803"/>
    </source>
</evidence>
<dbReference type="EMBL" id="CP115149">
    <property type="protein sequence ID" value="WBL36802.1"/>
    <property type="molecule type" value="Genomic_DNA"/>
</dbReference>
<organism evidence="1 2">
    <name type="scientific">Tepidiforma flava</name>
    <dbReference type="NCBI Taxonomy" id="3004094"/>
    <lineage>
        <taxon>Bacteria</taxon>
        <taxon>Bacillati</taxon>
        <taxon>Chloroflexota</taxon>
        <taxon>Tepidiformia</taxon>
        <taxon>Tepidiformales</taxon>
        <taxon>Tepidiformaceae</taxon>
        <taxon>Tepidiforma</taxon>
    </lineage>
</organism>